<dbReference type="InterPro" id="IPR011004">
    <property type="entry name" value="Trimer_LpxA-like_sf"/>
</dbReference>
<dbReference type="InterPro" id="IPR001451">
    <property type="entry name" value="Hexapep"/>
</dbReference>
<keyword evidence="4" id="KW-0012">Acyltransferase</keyword>
<dbReference type="InterPro" id="IPR051159">
    <property type="entry name" value="Hexapeptide_acetyltransf"/>
</dbReference>
<keyword evidence="2 5" id="KW-0808">Transferase</keyword>
<dbReference type="SUPFAM" id="SSF51161">
    <property type="entry name" value="Trimeric LpxA-like enzymes"/>
    <property type="match status" value="1"/>
</dbReference>
<organism evidence="5">
    <name type="scientific">Ectopseudomonas oleovorans</name>
    <name type="common">Pseudomonas oleovorans</name>
    <dbReference type="NCBI Taxonomy" id="301"/>
    <lineage>
        <taxon>Bacteria</taxon>
        <taxon>Pseudomonadati</taxon>
        <taxon>Pseudomonadota</taxon>
        <taxon>Gammaproteobacteria</taxon>
        <taxon>Pseudomonadales</taxon>
        <taxon>Pseudomonadaceae</taxon>
        <taxon>Ectopseudomonas</taxon>
    </lineage>
</organism>
<evidence type="ECO:0000256" key="3">
    <source>
        <dbReference type="ARBA" id="ARBA00022737"/>
    </source>
</evidence>
<dbReference type="OrthoDB" id="9815592at2"/>
<keyword evidence="3" id="KW-0677">Repeat</keyword>
<evidence type="ECO:0000256" key="4">
    <source>
        <dbReference type="ARBA" id="ARBA00023315"/>
    </source>
</evidence>
<dbReference type="CDD" id="cd04647">
    <property type="entry name" value="LbH_MAT_like"/>
    <property type="match status" value="1"/>
</dbReference>
<dbReference type="GO" id="GO:0008374">
    <property type="term" value="F:O-acyltransferase activity"/>
    <property type="evidence" value="ECO:0007669"/>
    <property type="project" value="TreeGrafter"/>
</dbReference>
<reference evidence="5" key="1">
    <citation type="submission" date="2018-11" db="EMBL/GenBank/DDBJ databases">
        <authorList>
            <consortium name="Genoscope - CEA"/>
            <person name="William W."/>
        </authorList>
    </citation>
    <scope>NUCLEOTIDE SEQUENCE [LARGE SCALE GENOMIC DNA]</scope>
    <source>
        <strain evidence="5">T9AD</strain>
    </source>
</reference>
<sequence length="202" mass="22207">MLLNLLRRLIYDPVRHARRHPGVFLDAQSILMSSAHFRMASSSNRVDIAKNAMLACGFIFESDAGHIVVGEGTFINGGTSLICRSGIKIGRFVTIAWGCTIYDHNSHSLDYRDRIADLNAQLADYRAGRGLTKNKSWDNVGSEEIVIEDYAWIGMNSIILKGVKVGEGAVVGAGSVVRHDVEPWTVVAGNPAQFVKRLKHDD</sequence>
<dbReference type="GO" id="GO:0005829">
    <property type="term" value="C:cytosol"/>
    <property type="evidence" value="ECO:0007669"/>
    <property type="project" value="TreeGrafter"/>
</dbReference>
<gene>
    <name evidence="5" type="ORF">POT9AD_4601</name>
</gene>
<dbReference type="InterPro" id="IPR018357">
    <property type="entry name" value="Hexapep_transf_CS"/>
</dbReference>
<accession>A0A653BA75</accession>
<name>A0A653BA75_ECTOL</name>
<evidence type="ECO:0000256" key="2">
    <source>
        <dbReference type="ARBA" id="ARBA00022679"/>
    </source>
</evidence>
<proteinExistence type="inferred from homology"/>
<dbReference type="Pfam" id="PF00132">
    <property type="entry name" value="Hexapep"/>
    <property type="match status" value="1"/>
</dbReference>
<evidence type="ECO:0000313" key="5">
    <source>
        <dbReference type="EMBL" id="VDN65576.1"/>
    </source>
</evidence>
<dbReference type="PANTHER" id="PTHR23416">
    <property type="entry name" value="SIALIC ACID SYNTHASE-RELATED"/>
    <property type="match status" value="1"/>
</dbReference>
<dbReference type="EMBL" id="LR130779">
    <property type="protein sequence ID" value="VDN65576.1"/>
    <property type="molecule type" value="Genomic_DNA"/>
</dbReference>
<dbReference type="Gene3D" id="2.160.10.10">
    <property type="entry name" value="Hexapeptide repeat proteins"/>
    <property type="match status" value="1"/>
</dbReference>
<dbReference type="AlphaFoldDB" id="A0A653BA75"/>
<protein>
    <submittedName>
        <fullName evidence="5">Galactoside O-acetyltransferase</fullName>
    </submittedName>
</protein>
<comment type="similarity">
    <text evidence="1">Belongs to the transferase hexapeptide repeat family.</text>
</comment>
<dbReference type="PROSITE" id="PS00101">
    <property type="entry name" value="HEXAPEP_TRANSFERASES"/>
    <property type="match status" value="1"/>
</dbReference>
<evidence type="ECO:0000256" key="1">
    <source>
        <dbReference type="ARBA" id="ARBA00007274"/>
    </source>
</evidence>
<dbReference type="PANTHER" id="PTHR23416:SF23">
    <property type="entry name" value="ACETYLTRANSFERASE C18B11.09C-RELATED"/>
    <property type="match status" value="1"/>
</dbReference>